<gene>
    <name evidence="1" type="ORF">SAMN04487977_10449</name>
</gene>
<dbReference type="GO" id="GO:0006281">
    <property type="term" value="P:DNA repair"/>
    <property type="evidence" value="ECO:0007669"/>
    <property type="project" value="TreeGrafter"/>
</dbReference>
<dbReference type="Gene3D" id="1.10.150.240">
    <property type="entry name" value="Putative phosphatase, domain 2"/>
    <property type="match status" value="1"/>
</dbReference>
<dbReference type="RefSeq" id="WP_074642833.1">
    <property type="nucleotide sequence ID" value="NZ_FOFU01000004.1"/>
</dbReference>
<dbReference type="GO" id="GO:0005829">
    <property type="term" value="C:cytosol"/>
    <property type="evidence" value="ECO:0007669"/>
    <property type="project" value="TreeGrafter"/>
</dbReference>
<dbReference type="PANTHER" id="PTHR43434:SF13">
    <property type="entry name" value="PHOSPHOGLYCOLATE PHOSPHATASE"/>
    <property type="match status" value="1"/>
</dbReference>
<name>A0A1H9FHY5_9SPIR</name>
<evidence type="ECO:0000313" key="1">
    <source>
        <dbReference type="EMBL" id="SEQ37571.1"/>
    </source>
</evidence>
<organism evidence="1 2">
    <name type="scientific">Treponema bryantii</name>
    <dbReference type="NCBI Taxonomy" id="163"/>
    <lineage>
        <taxon>Bacteria</taxon>
        <taxon>Pseudomonadati</taxon>
        <taxon>Spirochaetota</taxon>
        <taxon>Spirochaetia</taxon>
        <taxon>Spirochaetales</taxon>
        <taxon>Treponemataceae</taxon>
        <taxon>Treponema</taxon>
    </lineage>
</organism>
<proteinExistence type="predicted"/>
<dbReference type="SFLD" id="SFLDS00003">
    <property type="entry name" value="Haloacid_Dehalogenase"/>
    <property type="match status" value="1"/>
</dbReference>
<dbReference type="Proteomes" id="UP000182360">
    <property type="component" value="Unassembled WGS sequence"/>
</dbReference>
<protein>
    <submittedName>
        <fullName evidence="1">Phosphoglycolate phosphatase</fullName>
    </submittedName>
</protein>
<sequence>MIIFDFDGTLADSIGLGFELVNSHAERLGYKRVERERGMELSALEIMKEAHISFFKLPRLVLYFKKLLNESFDKVSIIDGAAQLLTKLKSEGHKLGIITTNSAACVSGFLKKNNLDDYFSYMKTDVAIFGKIKALKQAKKQLKTDFVYVGDEIRDIEACKRAGVPIVSVPFGFNSARGLEKKNPGLVAKNYDEAYELICSQIKE</sequence>
<dbReference type="OrthoDB" id="9807630at2"/>
<dbReference type="InterPro" id="IPR050155">
    <property type="entry name" value="HAD-like_hydrolase_sf"/>
</dbReference>
<keyword evidence="2" id="KW-1185">Reference proteome</keyword>
<dbReference type="Pfam" id="PF13419">
    <property type="entry name" value="HAD_2"/>
    <property type="match status" value="1"/>
</dbReference>
<dbReference type="EMBL" id="FOFU01000004">
    <property type="protein sequence ID" value="SEQ37571.1"/>
    <property type="molecule type" value="Genomic_DNA"/>
</dbReference>
<evidence type="ECO:0000313" key="2">
    <source>
        <dbReference type="Proteomes" id="UP000182360"/>
    </source>
</evidence>
<dbReference type="NCBIfam" id="TIGR01549">
    <property type="entry name" value="HAD-SF-IA-v1"/>
    <property type="match status" value="1"/>
</dbReference>
<dbReference type="InterPro" id="IPR036412">
    <property type="entry name" value="HAD-like_sf"/>
</dbReference>
<dbReference type="AlphaFoldDB" id="A0A1H9FHY5"/>
<dbReference type="InterPro" id="IPR023198">
    <property type="entry name" value="PGP-like_dom2"/>
</dbReference>
<dbReference type="InterPro" id="IPR023214">
    <property type="entry name" value="HAD_sf"/>
</dbReference>
<reference evidence="1 2" key="1">
    <citation type="submission" date="2016-10" db="EMBL/GenBank/DDBJ databases">
        <authorList>
            <person name="de Groot N.N."/>
        </authorList>
    </citation>
    <scope>NUCLEOTIDE SEQUENCE [LARGE SCALE GENOMIC DNA]</scope>
    <source>
        <strain evidence="1 2">B25</strain>
    </source>
</reference>
<accession>A0A1H9FHY5</accession>
<dbReference type="InterPro" id="IPR041492">
    <property type="entry name" value="HAD_2"/>
</dbReference>
<dbReference type="Gene3D" id="3.40.50.1000">
    <property type="entry name" value="HAD superfamily/HAD-like"/>
    <property type="match status" value="1"/>
</dbReference>
<dbReference type="SUPFAM" id="SSF56784">
    <property type="entry name" value="HAD-like"/>
    <property type="match status" value="1"/>
</dbReference>
<dbReference type="SFLD" id="SFLDG01129">
    <property type="entry name" value="C1.5:_HAD__Beta-PGM__Phosphata"/>
    <property type="match status" value="1"/>
</dbReference>
<dbReference type="PANTHER" id="PTHR43434">
    <property type="entry name" value="PHOSPHOGLYCOLATE PHOSPHATASE"/>
    <property type="match status" value="1"/>
</dbReference>
<dbReference type="InterPro" id="IPR006439">
    <property type="entry name" value="HAD-SF_hydro_IA"/>
</dbReference>
<dbReference type="GO" id="GO:0008967">
    <property type="term" value="F:phosphoglycolate phosphatase activity"/>
    <property type="evidence" value="ECO:0007669"/>
    <property type="project" value="TreeGrafter"/>
</dbReference>